<keyword evidence="2 7" id="KW-0349">Heme</keyword>
<dbReference type="GO" id="GO:0004497">
    <property type="term" value="F:monooxygenase activity"/>
    <property type="evidence" value="ECO:0007669"/>
    <property type="project" value="UniProtKB-KW"/>
</dbReference>
<evidence type="ECO:0000256" key="5">
    <source>
        <dbReference type="ARBA" id="ARBA00023004"/>
    </source>
</evidence>
<dbReference type="FunFam" id="1.10.630.10:FF:000018">
    <property type="entry name" value="Cytochrome P450 monooxygenase"/>
    <property type="match status" value="1"/>
</dbReference>
<dbReference type="InterPro" id="IPR001128">
    <property type="entry name" value="Cyt_P450"/>
</dbReference>
<evidence type="ECO:0000256" key="1">
    <source>
        <dbReference type="ARBA" id="ARBA00010617"/>
    </source>
</evidence>
<protein>
    <submittedName>
        <fullName evidence="9">Putative cytochrome P450 hydroxylase</fullName>
    </submittedName>
</protein>
<organism evidence="9">
    <name type="scientific">Nonomuraea gerenzanensis</name>
    <dbReference type="NCBI Taxonomy" id="93944"/>
    <lineage>
        <taxon>Bacteria</taxon>
        <taxon>Bacillati</taxon>
        <taxon>Actinomycetota</taxon>
        <taxon>Actinomycetes</taxon>
        <taxon>Streptosporangiales</taxon>
        <taxon>Streptosporangiaceae</taxon>
        <taxon>Nonomuraea</taxon>
    </lineage>
</organism>
<dbReference type="PANTHER" id="PTHR46696:SF6">
    <property type="entry name" value="P450, PUTATIVE (EUROFUNG)-RELATED"/>
    <property type="match status" value="1"/>
</dbReference>
<dbReference type="InterPro" id="IPR017972">
    <property type="entry name" value="Cyt_P450_CS"/>
</dbReference>
<feature type="compositionally biased region" description="Polar residues" evidence="8">
    <location>
        <begin position="1"/>
        <end position="10"/>
    </location>
</feature>
<keyword evidence="4 7" id="KW-0560">Oxidoreductase</keyword>
<dbReference type="RefSeq" id="WP_225265677.1">
    <property type="nucleotide sequence ID" value="NZ_CP084058.1"/>
</dbReference>
<dbReference type="PRINTS" id="PR00359">
    <property type="entry name" value="BP450"/>
</dbReference>
<dbReference type="GO" id="GO:0005506">
    <property type="term" value="F:iron ion binding"/>
    <property type="evidence" value="ECO:0007669"/>
    <property type="project" value="InterPro"/>
</dbReference>
<accession>A0A1M4ED28</accession>
<reference evidence="9" key="1">
    <citation type="submission" date="2016-04" db="EMBL/GenBank/DDBJ databases">
        <authorList>
            <person name="Evans L.H."/>
            <person name="Alamgir A."/>
            <person name="Owens N."/>
            <person name="Weber N.D."/>
            <person name="Virtaneva K."/>
            <person name="Barbian K."/>
            <person name="Babar A."/>
            <person name="Rosenke K."/>
        </authorList>
    </citation>
    <scope>NUCLEOTIDE SEQUENCE</scope>
    <source>
        <strain evidence="9">Nono1</strain>
    </source>
</reference>
<comment type="similarity">
    <text evidence="1 7">Belongs to the cytochrome P450 family.</text>
</comment>
<evidence type="ECO:0000256" key="4">
    <source>
        <dbReference type="ARBA" id="ARBA00023002"/>
    </source>
</evidence>
<feature type="region of interest" description="Disordered" evidence="8">
    <location>
        <begin position="1"/>
        <end position="40"/>
    </location>
</feature>
<evidence type="ECO:0000256" key="2">
    <source>
        <dbReference type="ARBA" id="ARBA00022617"/>
    </source>
</evidence>
<keyword evidence="6 7" id="KW-0503">Monooxygenase</keyword>
<dbReference type="GO" id="GO:0020037">
    <property type="term" value="F:heme binding"/>
    <property type="evidence" value="ECO:0007669"/>
    <property type="project" value="InterPro"/>
</dbReference>
<evidence type="ECO:0000313" key="9">
    <source>
        <dbReference type="EMBL" id="SBO96877.1"/>
    </source>
</evidence>
<dbReference type="PROSITE" id="PS00086">
    <property type="entry name" value="CYTOCHROME_P450"/>
    <property type="match status" value="1"/>
</dbReference>
<dbReference type="InterPro" id="IPR002397">
    <property type="entry name" value="Cyt_P450_B"/>
</dbReference>
<dbReference type="GO" id="GO:0016705">
    <property type="term" value="F:oxidoreductase activity, acting on paired donors, with incorporation or reduction of molecular oxygen"/>
    <property type="evidence" value="ECO:0007669"/>
    <property type="project" value="InterPro"/>
</dbReference>
<evidence type="ECO:0000256" key="3">
    <source>
        <dbReference type="ARBA" id="ARBA00022723"/>
    </source>
</evidence>
<dbReference type="SUPFAM" id="SSF48264">
    <property type="entry name" value="Cytochrome P450"/>
    <property type="match status" value="1"/>
</dbReference>
<keyword evidence="5 7" id="KW-0408">Iron</keyword>
<dbReference type="EMBL" id="LT559118">
    <property type="protein sequence ID" value="SBO96877.1"/>
    <property type="molecule type" value="Genomic_DNA"/>
</dbReference>
<evidence type="ECO:0000256" key="8">
    <source>
        <dbReference type="SAM" id="MobiDB-lite"/>
    </source>
</evidence>
<sequence length="404" mass="44278">MTDQPGTTPTWPDLPPGPYGTLSPDVPRRHAEAPMEPATLPSGDRVPMIVRYADVRALLMSPAASRNLREPGLPRLVRGPFLDDDPAALVNQDPPEHTRYRRITHGTFTPRNIERWRARTAAIATELVDAAGPEFDLVADYALPLPARVICELLGVPLDHYAQFLGWTELFLSTTETHAEARAEGLAAFTAYTRELIEQHRAEPGDDLIDLLVAARDGGDGLSEDELVNMVFTLILAGHETTASMIIRGVFRLLCHPDQYAELTARPELLEPAVEEILRHEAPGSNGMLRRITADVEISAGTLPAGSVVLPNLFAADHDPRAFADPLRFDIHRFAGTPPPPHLAFGHGPHYCLGANLARMELQEAFRALVNRLPGLCAQEDLAAVRWTDGAFVHRPVRLLVKAG</sequence>
<gene>
    <name evidence="9" type="ORF">BN4615_P6393</name>
</gene>
<dbReference type="InterPro" id="IPR036396">
    <property type="entry name" value="Cyt_P450_sf"/>
</dbReference>
<dbReference type="Pfam" id="PF00067">
    <property type="entry name" value="p450"/>
    <property type="match status" value="1"/>
</dbReference>
<dbReference type="Gene3D" id="1.10.630.10">
    <property type="entry name" value="Cytochrome P450"/>
    <property type="match status" value="1"/>
</dbReference>
<evidence type="ECO:0000256" key="6">
    <source>
        <dbReference type="ARBA" id="ARBA00023033"/>
    </source>
</evidence>
<proteinExistence type="inferred from homology"/>
<dbReference type="CDD" id="cd11031">
    <property type="entry name" value="Cyp158A-like"/>
    <property type="match status" value="1"/>
</dbReference>
<dbReference type="PRINTS" id="PR00385">
    <property type="entry name" value="P450"/>
</dbReference>
<name>A0A1M4ED28_9ACTN</name>
<keyword evidence="3 7" id="KW-0479">Metal-binding</keyword>
<evidence type="ECO:0000256" key="7">
    <source>
        <dbReference type="RuleBase" id="RU000461"/>
    </source>
</evidence>
<dbReference type="PANTHER" id="PTHR46696">
    <property type="entry name" value="P450, PUTATIVE (EUROFUNG)-RELATED"/>
    <property type="match status" value="1"/>
</dbReference>
<dbReference type="AlphaFoldDB" id="A0A1M4ED28"/>